<evidence type="ECO:0000313" key="1">
    <source>
        <dbReference type="EMBL" id="MET7000738.1"/>
    </source>
</evidence>
<gene>
    <name evidence="1" type="ORF">ABR189_25365</name>
</gene>
<name>A0ABV2TCH9_9BACT</name>
<dbReference type="RefSeq" id="WP_354663291.1">
    <property type="nucleotide sequence ID" value="NZ_JBEXAC010000002.1"/>
</dbReference>
<evidence type="ECO:0000313" key="2">
    <source>
        <dbReference type="Proteomes" id="UP001549749"/>
    </source>
</evidence>
<protein>
    <submittedName>
        <fullName evidence="1">Uncharacterized protein</fullName>
    </submittedName>
</protein>
<dbReference type="EMBL" id="JBEXAC010000002">
    <property type="protein sequence ID" value="MET7000738.1"/>
    <property type="molecule type" value="Genomic_DNA"/>
</dbReference>
<dbReference type="Proteomes" id="UP001549749">
    <property type="component" value="Unassembled WGS sequence"/>
</dbReference>
<proteinExistence type="predicted"/>
<accession>A0ABV2TCH9</accession>
<keyword evidence="2" id="KW-1185">Reference proteome</keyword>
<sequence>MQQAINRTNFHALLNDNSKYAEECGQTLEEYHLVSFDNYPEGWNGIFYGDSWDLLSDDQKTERRSILVQELSEYAQISKII</sequence>
<comment type="caution">
    <text evidence="1">The sequence shown here is derived from an EMBL/GenBank/DDBJ whole genome shotgun (WGS) entry which is preliminary data.</text>
</comment>
<reference evidence="1 2" key="1">
    <citation type="submission" date="2024-06" db="EMBL/GenBank/DDBJ databases">
        <title>Chitinophaga defluvii sp. nov., isolated from municipal sewage.</title>
        <authorList>
            <person name="Zhang L."/>
        </authorList>
    </citation>
    <scope>NUCLEOTIDE SEQUENCE [LARGE SCALE GENOMIC DNA]</scope>
    <source>
        <strain evidence="1 2">H8</strain>
    </source>
</reference>
<organism evidence="1 2">
    <name type="scientific">Chitinophaga defluvii</name>
    <dbReference type="NCBI Taxonomy" id="3163343"/>
    <lineage>
        <taxon>Bacteria</taxon>
        <taxon>Pseudomonadati</taxon>
        <taxon>Bacteroidota</taxon>
        <taxon>Chitinophagia</taxon>
        <taxon>Chitinophagales</taxon>
        <taxon>Chitinophagaceae</taxon>
        <taxon>Chitinophaga</taxon>
    </lineage>
</organism>